<dbReference type="InterPro" id="IPR038765">
    <property type="entry name" value="Papain-like_cys_pep_sf"/>
</dbReference>
<dbReference type="Proteomes" id="UP000604046">
    <property type="component" value="Unassembled WGS sequence"/>
</dbReference>
<evidence type="ECO:0000256" key="2">
    <source>
        <dbReference type="ARBA" id="ARBA00022670"/>
    </source>
</evidence>
<dbReference type="AlphaFoldDB" id="A0A812RWR9"/>
<dbReference type="OrthoDB" id="409124at2759"/>
<dbReference type="Gene3D" id="3.90.70.10">
    <property type="entry name" value="Cysteine proteinases"/>
    <property type="match status" value="1"/>
</dbReference>
<evidence type="ECO:0000256" key="4">
    <source>
        <dbReference type="ARBA" id="ARBA00022807"/>
    </source>
</evidence>
<sequence length="470" mass="52575">MPNSKRLAAWVDTVLALWCCRDLFRVRPILRKGLRRPAWASAEVRNLNTRRRIWAGKIQDAKRLVARTYADKVGEVRLAQGVAKIGQFCEEASATWTLFLQAQDDAKAVLYVDREGPGWDCTVSKPNHWIRAKELREGCELFKDNGDFNDIDQGSTGDCYLLGALASVAANRKAFFRQVFIAYDMDVGVYGLLFCKDSHFTYEIVDDVLAAKNHSRAMYAESTDRTEMWVSILEKAFFKHYTCIEMCDGGHGTEAAFSFLGGLAGRYAIGDDEFDHPEKFFDSMKRALTSGEIMTTGFSEPSKGKYADMGGGADGQCGEKGLPFGLHGGHCYSVIRVAEVDGSQLFCFRNPWAHGEWTGPWGDKSEEWTDERREAVGSKAGDDGVFYMAVQDYVQLSNRSDFLRTFGPAWQTVRSYGRFSDAPMKARAKKNYQAQDDDAETGLISRVSIEEEISFDKGDTIDVIEVQGLG</sequence>
<dbReference type="PANTHER" id="PTHR10183:SF379">
    <property type="entry name" value="CALPAIN-5"/>
    <property type="match status" value="1"/>
</dbReference>
<protein>
    <submittedName>
        <fullName evidence="8">DEK1 protein</fullName>
    </submittedName>
</protein>
<feature type="domain" description="Calpain catalytic" evidence="7">
    <location>
        <begin position="107"/>
        <end position="406"/>
    </location>
</feature>
<dbReference type="PROSITE" id="PS00139">
    <property type="entry name" value="THIOL_PROTEASE_CYS"/>
    <property type="match status" value="1"/>
</dbReference>
<comment type="caution">
    <text evidence="8">The sequence shown here is derived from an EMBL/GenBank/DDBJ whole genome shotgun (WGS) entry which is preliminary data.</text>
</comment>
<dbReference type="InterPro" id="IPR022684">
    <property type="entry name" value="Calpain_cysteine_protease"/>
</dbReference>
<keyword evidence="2 6" id="KW-0645">Protease</keyword>
<dbReference type="InterPro" id="IPR000169">
    <property type="entry name" value="Pept_cys_AS"/>
</dbReference>
<dbReference type="PROSITE" id="PS50203">
    <property type="entry name" value="CALPAIN_CAT"/>
    <property type="match status" value="1"/>
</dbReference>
<evidence type="ECO:0000256" key="1">
    <source>
        <dbReference type="ARBA" id="ARBA00007623"/>
    </source>
</evidence>
<evidence type="ECO:0000256" key="6">
    <source>
        <dbReference type="PROSITE-ProRule" id="PRU00239"/>
    </source>
</evidence>
<feature type="active site" evidence="5 6">
    <location>
        <position position="330"/>
    </location>
</feature>
<evidence type="ECO:0000259" key="7">
    <source>
        <dbReference type="PROSITE" id="PS50203"/>
    </source>
</evidence>
<evidence type="ECO:0000256" key="3">
    <source>
        <dbReference type="ARBA" id="ARBA00022801"/>
    </source>
</evidence>
<dbReference type="EMBL" id="CAJNDS010002372">
    <property type="protein sequence ID" value="CAE7453453.1"/>
    <property type="molecule type" value="Genomic_DNA"/>
</dbReference>
<dbReference type="Pfam" id="PF00648">
    <property type="entry name" value="Peptidase_C2"/>
    <property type="match status" value="1"/>
</dbReference>
<dbReference type="PRINTS" id="PR00704">
    <property type="entry name" value="CALPAIN"/>
</dbReference>
<keyword evidence="9" id="KW-1185">Reference proteome</keyword>
<comment type="similarity">
    <text evidence="1">Belongs to the peptidase C2 family.</text>
</comment>
<dbReference type="SUPFAM" id="SSF54001">
    <property type="entry name" value="Cysteine proteinases"/>
    <property type="match status" value="1"/>
</dbReference>
<dbReference type="SMART" id="SM00230">
    <property type="entry name" value="CysPc"/>
    <property type="match status" value="1"/>
</dbReference>
<organism evidence="8 9">
    <name type="scientific">Symbiodinium natans</name>
    <dbReference type="NCBI Taxonomy" id="878477"/>
    <lineage>
        <taxon>Eukaryota</taxon>
        <taxon>Sar</taxon>
        <taxon>Alveolata</taxon>
        <taxon>Dinophyceae</taxon>
        <taxon>Suessiales</taxon>
        <taxon>Symbiodiniaceae</taxon>
        <taxon>Symbiodinium</taxon>
    </lineage>
</organism>
<feature type="active site" evidence="5 6">
    <location>
        <position position="159"/>
    </location>
</feature>
<evidence type="ECO:0000256" key="5">
    <source>
        <dbReference type="PIRSR" id="PIRSR622684-1"/>
    </source>
</evidence>
<dbReference type="InterPro" id="IPR001300">
    <property type="entry name" value="Peptidase_C2_calpain_cat"/>
</dbReference>
<evidence type="ECO:0000313" key="9">
    <source>
        <dbReference type="Proteomes" id="UP000604046"/>
    </source>
</evidence>
<accession>A0A812RWR9</accession>
<reference evidence="8" key="1">
    <citation type="submission" date="2021-02" db="EMBL/GenBank/DDBJ databases">
        <authorList>
            <person name="Dougan E. K."/>
            <person name="Rhodes N."/>
            <person name="Thang M."/>
            <person name="Chan C."/>
        </authorList>
    </citation>
    <scope>NUCLEOTIDE SEQUENCE</scope>
</reference>
<dbReference type="GO" id="GO:0004198">
    <property type="term" value="F:calcium-dependent cysteine-type endopeptidase activity"/>
    <property type="evidence" value="ECO:0007669"/>
    <property type="project" value="InterPro"/>
</dbReference>
<keyword evidence="4 6" id="KW-0788">Thiol protease</keyword>
<evidence type="ECO:0000313" key="8">
    <source>
        <dbReference type="EMBL" id="CAE7453453.1"/>
    </source>
</evidence>
<keyword evidence="3 6" id="KW-0378">Hydrolase</keyword>
<dbReference type="GO" id="GO:0006508">
    <property type="term" value="P:proteolysis"/>
    <property type="evidence" value="ECO:0007669"/>
    <property type="project" value="UniProtKB-KW"/>
</dbReference>
<dbReference type="PANTHER" id="PTHR10183">
    <property type="entry name" value="CALPAIN"/>
    <property type="match status" value="1"/>
</dbReference>
<feature type="active site" evidence="5 6">
    <location>
        <position position="350"/>
    </location>
</feature>
<name>A0A812RWR9_9DINO</name>
<proteinExistence type="inferred from homology"/>
<gene>
    <name evidence="8" type="primary">DEK1</name>
    <name evidence="8" type="ORF">SNAT2548_LOCUS24883</name>
</gene>